<organism evidence="1 2">
    <name type="scientific">Dyadobacter helix</name>
    <dbReference type="NCBI Taxonomy" id="2822344"/>
    <lineage>
        <taxon>Bacteria</taxon>
        <taxon>Pseudomonadati</taxon>
        <taxon>Bacteroidota</taxon>
        <taxon>Cytophagia</taxon>
        <taxon>Cytophagales</taxon>
        <taxon>Spirosomataceae</taxon>
        <taxon>Dyadobacter</taxon>
    </lineage>
</organism>
<name>A0A916JFA8_9BACT</name>
<dbReference type="EMBL" id="CAJRAF010000002">
    <property type="protein sequence ID" value="CAG5009436.1"/>
    <property type="molecule type" value="Genomic_DNA"/>
</dbReference>
<gene>
    <name evidence="1" type="ORF">DYBT9275_04498</name>
</gene>
<dbReference type="Proteomes" id="UP000680038">
    <property type="component" value="Unassembled WGS sequence"/>
</dbReference>
<proteinExistence type="predicted"/>
<evidence type="ECO:0000313" key="2">
    <source>
        <dbReference type="Proteomes" id="UP000680038"/>
    </source>
</evidence>
<protein>
    <submittedName>
        <fullName evidence="1">Uncharacterized protein</fullName>
    </submittedName>
</protein>
<keyword evidence="2" id="KW-1185">Reference proteome</keyword>
<dbReference type="RefSeq" id="WP_215240868.1">
    <property type="nucleotide sequence ID" value="NZ_CAJRAF010000002.1"/>
</dbReference>
<evidence type="ECO:0000313" key="1">
    <source>
        <dbReference type="EMBL" id="CAG5009436.1"/>
    </source>
</evidence>
<comment type="caution">
    <text evidence="1">The sequence shown here is derived from an EMBL/GenBank/DDBJ whole genome shotgun (WGS) entry which is preliminary data.</text>
</comment>
<accession>A0A916JFA8</accession>
<reference evidence="1" key="1">
    <citation type="submission" date="2021-04" db="EMBL/GenBank/DDBJ databases">
        <authorList>
            <person name="Rodrigo-Torres L."/>
            <person name="Arahal R. D."/>
            <person name="Lucena T."/>
        </authorList>
    </citation>
    <scope>NUCLEOTIDE SEQUENCE</scope>
    <source>
        <strain evidence="1">CECT 9275</strain>
    </source>
</reference>
<dbReference type="PROSITE" id="PS51257">
    <property type="entry name" value="PROKAR_LIPOPROTEIN"/>
    <property type="match status" value="1"/>
</dbReference>
<dbReference type="AlphaFoldDB" id="A0A916JFA8"/>
<sequence length="131" mass="14300">MKKVLLSLITILFIASCSKKDDVDPNLAAQVEGTYKISSIESDGQTVTLPQGGISGELKISRIDDVSVDLWIALYNAGKIIEQDNSEVILSKSGDRILLKFEGDEIGYVEGKKIVLEDNEDGERTKIIASK</sequence>